<reference evidence="7 8" key="1">
    <citation type="submission" date="2014-12" db="EMBL/GenBank/DDBJ databases">
        <title>Draft Genome Sequence of Pseudoalteromonas luteoviolacea HI1.</title>
        <authorList>
            <person name="Asahina A.Y."/>
            <person name="Hadfield M.G."/>
        </authorList>
    </citation>
    <scope>NUCLEOTIDE SEQUENCE [LARGE SCALE GENOMIC DNA]</scope>
    <source>
        <strain evidence="7 8">HI1</strain>
    </source>
</reference>
<keyword evidence="7" id="KW-0282">Flagellum</keyword>
<keyword evidence="7" id="KW-0969">Cilium</keyword>
<evidence type="ECO:0000313" key="8">
    <source>
        <dbReference type="Proteomes" id="UP000031327"/>
    </source>
</evidence>
<evidence type="ECO:0000256" key="1">
    <source>
        <dbReference type="ARBA" id="ARBA00005709"/>
    </source>
</evidence>
<dbReference type="EMBL" id="JWIC01000005">
    <property type="protein sequence ID" value="KID57698.1"/>
    <property type="molecule type" value="Genomic_DNA"/>
</dbReference>
<dbReference type="GO" id="GO:0005198">
    <property type="term" value="F:structural molecule activity"/>
    <property type="evidence" value="ECO:0007669"/>
    <property type="project" value="UniProtKB-UniRule"/>
</dbReference>
<comment type="subcellular location">
    <subcellularLocation>
        <location evidence="4">Secreted</location>
    </subcellularLocation>
    <subcellularLocation>
        <location evidence="4">Bacterial flagellum</location>
    </subcellularLocation>
</comment>
<dbReference type="AlphaFoldDB" id="A0A0C1MSD2"/>
<name>A0A0C1MSD2_9GAMM</name>
<organism evidence="7 8">
    <name type="scientific">Pseudoalteromonas luteoviolacea</name>
    <dbReference type="NCBI Taxonomy" id="43657"/>
    <lineage>
        <taxon>Bacteria</taxon>
        <taxon>Pseudomonadati</taxon>
        <taxon>Pseudomonadota</taxon>
        <taxon>Gammaproteobacteria</taxon>
        <taxon>Alteromonadales</taxon>
        <taxon>Pseudoalteromonadaceae</taxon>
        <taxon>Pseudoalteromonas</taxon>
    </lineage>
</organism>
<dbReference type="PANTHER" id="PTHR42792:SF2">
    <property type="entry name" value="FLAGELLIN"/>
    <property type="match status" value="1"/>
</dbReference>
<dbReference type="InterPro" id="IPR042187">
    <property type="entry name" value="Flagellin_C_sub2"/>
</dbReference>
<proteinExistence type="inferred from homology"/>
<dbReference type="Proteomes" id="UP000031327">
    <property type="component" value="Unassembled WGS sequence"/>
</dbReference>
<dbReference type="Pfam" id="PF00700">
    <property type="entry name" value="Flagellin_C"/>
    <property type="match status" value="1"/>
</dbReference>
<dbReference type="GO" id="GO:0005576">
    <property type="term" value="C:extracellular region"/>
    <property type="evidence" value="ECO:0007669"/>
    <property type="project" value="UniProtKB-SubCell"/>
</dbReference>
<dbReference type="SUPFAM" id="SSF64518">
    <property type="entry name" value="Phase 1 flagellin"/>
    <property type="match status" value="1"/>
</dbReference>
<comment type="similarity">
    <text evidence="1 4">Belongs to the bacterial flagellin family.</text>
</comment>
<evidence type="ECO:0000256" key="4">
    <source>
        <dbReference type="RuleBase" id="RU362073"/>
    </source>
</evidence>
<dbReference type="PRINTS" id="PR00207">
    <property type="entry name" value="FLAGELLIN"/>
</dbReference>
<gene>
    <name evidence="7" type="ORF">JF50_11075</name>
</gene>
<evidence type="ECO:0000256" key="3">
    <source>
        <dbReference type="ARBA" id="ARBA00023143"/>
    </source>
</evidence>
<dbReference type="InterPro" id="IPR001029">
    <property type="entry name" value="Flagellin_N"/>
</dbReference>
<evidence type="ECO:0000313" key="7">
    <source>
        <dbReference type="EMBL" id="KID57698.1"/>
    </source>
</evidence>
<sequence>MLQINSPSNSLFNKTEQTNNKLNQQLATGKKVNSAADDAAALQIINRLTSQQEGYNQSIRNAYDGISYSQTADSALSGVNDAVSRIRELSIQAGSGALTDSDRQALQDEVSQLQTQITETFENTTFGGDPLFDGEQASFQVGPDANTTQSFTPTDGTVAAGILSVDISTQAGAQAAITAADQVAKDVNTQRSQLGAFENTLDSTIRGLGNQSDRIAESQSRIADTDFAQAAAQRTANDILSQTSVALRGQANQSASSVLNLLQ</sequence>
<dbReference type="Gene3D" id="6.10.10.10">
    <property type="entry name" value="Flagellar export chaperone, C-terminal domain"/>
    <property type="match status" value="1"/>
</dbReference>
<dbReference type="InterPro" id="IPR046358">
    <property type="entry name" value="Flagellin_C"/>
</dbReference>
<feature type="domain" description="Flagellin N-terminal" evidence="5">
    <location>
        <begin position="10"/>
        <end position="136"/>
    </location>
</feature>
<feature type="domain" description="Flagellin C-terminal" evidence="6">
    <location>
        <begin position="177"/>
        <end position="262"/>
    </location>
</feature>
<dbReference type="InterPro" id="IPR001492">
    <property type="entry name" value="Flagellin"/>
</dbReference>
<keyword evidence="3 4" id="KW-0975">Bacterial flagellum</keyword>
<evidence type="ECO:0000259" key="6">
    <source>
        <dbReference type="Pfam" id="PF00700"/>
    </source>
</evidence>
<accession>A0A0C1MSD2</accession>
<dbReference type="Pfam" id="PF00669">
    <property type="entry name" value="Flagellin_N"/>
    <property type="match status" value="1"/>
</dbReference>
<dbReference type="OrthoDB" id="9796789at2"/>
<dbReference type="RefSeq" id="WP_039609465.1">
    <property type="nucleotide sequence ID" value="NZ_JWIC01000005.1"/>
</dbReference>
<dbReference type="GO" id="GO:0009288">
    <property type="term" value="C:bacterial-type flagellum"/>
    <property type="evidence" value="ECO:0007669"/>
    <property type="project" value="UniProtKB-SubCell"/>
</dbReference>
<evidence type="ECO:0000256" key="2">
    <source>
        <dbReference type="ARBA" id="ARBA00022525"/>
    </source>
</evidence>
<dbReference type="PANTHER" id="PTHR42792">
    <property type="entry name" value="FLAGELLIN"/>
    <property type="match status" value="1"/>
</dbReference>
<protein>
    <recommendedName>
        <fullName evidence="4">Flagellin</fullName>
    </recommendedName>
</protein>
<comment type="function">
    <text evidence="4">Flagellin is the subunit protein which polymerizes to form the filaments of bacterial flagella.</text>
</comment>
<keyword evidence="2 4" id="KW-0964">Secreted</keyword>
<dbReference type="Gene3D" id="1.20.1330.10">
    <property type="entry name" value="f41 fragment of flagellin, N-terminal domain"/>
    <property type="match status" value="2"/>
</dbReference>
<keyword evidence="7" id="KW-0966">Cell projection</keyword>
<comment type="caution">
    <text evidence="7">The sequence shown here is derived from an EMBL/GenBank/DDBJ whole genome shotgun (WGS) entry which is preliminary data.</text>
</comment>
<evidence type="ECO:0000259" key="5">
    <source>
        <dbReference type="Pfam" id="PF00669"/>
    </source>
</evidence>